<gene>
    <name evidence="2" type="ORF">E4U13_005728</name>
</gene>
<proteinExistence type="predicted"/>
<evidence type="ECO:0000313" key="2">
    <source>
        <dbReference type="EMBL" id="KAG6109621.1"/>
    </source>
</evidence>
<sequence length="171" mass="19487">GPCPPAPIPRAVNLTDGGTSPSYFFSRQSDTSPPATIPRGARPAATGSSVGEEYQEVVTCNGSVFVKRDDYPGSKEAQAKRNSNARSSQLCRVKRQEKRAWEKAKKMEDKYKEAKADKQAAEEKLREKDEALRQEREASRRKDEALRQEREASRRKDEENRYLRQQLENKK</sequence>
<feature type="non-terminal residue" evidence="2">
    <location>
        <position position="1"/>
    </location>
</feature>
<evidence type="ECO:0000313" key="3">
    <source>
        <dbReference type="Proteomes" id="UP000732380"/>
    </source>
</evidence>
<dbReference type="EMBL" id="SRQM01000475">
    <property type="protein sequence ID" value="KAG6109621.1"/>
    <property type="molecule type" value="Genomic_DNA"/>
</dbReference>
<name>A0A9P7TSM4_9HYPO</name>
<keyword evidence="3" id="KW-1185">Reference proteome</keyword>
<feature type="compositionally biased region" description="Polar residues" evidence="1">
    <location>
        <begin position="16"/>
        <end position="34"/>
    </location>
</feature>
<feature type="compositionally biased region" description="Basic and acidic residues" evidence="1">
    <location>
        <begin position="98"/>
        <end position="171"/>
    </location>
</feature>
<feature type="compositionally biased region" description="Polar residues" evidence="1">
    <location>
        <begin position="80"/>
        <end position="90"/>
    </location>
</feature>
<accession>A0A9P7TSM4</accession>
<dbReference type="Proteomes" id="UP000732380">
    <property type="component" value="Unassembled WGS sequence"/>
</dbReference>
<reference evidence="2 3" key="1">
    <citation type="journal article" date="2020" name="bioRxiv">
        <title>Whole genome comparisons of ergot fungi reveals the divergence and evolution of species within the genus Claviceps are the result of varying mechanisms driving genome evolution and host range expansion.</title>
        <authorList>
            <person name="Wyka S.A."/>
            <person name="Mondo S.J."/>
            <person name="Liu M."/>
            <person name="Dettman J."/>
            <person name="Nalam V."/>
            <person name="Broders K.D."/>
        </authorList>
    </citation>
    <scope>NUCLEOTIDE SEQUENCE [LARGE SCALE GENOMIC DNA]</scope>
    <source>
        <strain evidence="2 3">LM576</strain>
    </source>
</reference>
<feature type="compositionally biased region" description="Basic and acidic residues" evidence="1">
    <location>
        <begin position="69"/>
        <end position="79"/>
    </location>
</feature>
<organism evidence="2 3">
    <name type="scientific">Claviceps humidiphila</name>
    <dbReference type="NCBI Taxonomy" id="1294629"/>
    <lineage>
        <taxon>Eukaryota</taxon>
        <taxon>Fungi</taxon>
        <taxon>Dikarya</taxon>
        <taxon>Ascomycota</taxon>
        <taxon>Pezizomycotina</taxon>
        <taxon>Sordariomycetes</taxon>
        <taxon>Hypocreomycetidae</taxon>
        <taxon>Hypocreales</taxon>
        <taxon>Clavicipitaceae</taxon>
        <taxon>Claviceps</taxon>
    </lineage>
</organism>
<protein>
    <submittedName>
        <fullName evidence="2">Uncharacterized protein</fullName>
    </submittedName>
</protein>
<evidence type="ECO:0000256" key="1">
    <source>
        <dbReference type="SAM" id="MobiDB-lite"/>
    </source>
</evidence>
<dbReference type="AlphaFoldDB" id="A0A9P7TSM4"/>
<feature type="region of interest" description="Disordered" evidence="1">
    <location>
        <begin position="69"/>
        <end position="171"/>
    </location>
</feature>
<feature type="region of interest" description="Disordered" evidence="1">
    <location>
        <begin position="1"/>
        <end position="53"/>
    </location>
</feature>
<comment type="caution">
    <text evidence="2">The sequence shown here is derived from an EMBL/GenBank/DDBJ whole genome shotgun (WGS) entry which is preliminary data.</text>
</comment>